<sequence length="18" mass="2123">MHSNCIFVYWGINTTIHS</sequence>
<proteinExistence type="predicted"/>
<name>A0A0E9U3Z8_ANGAN</name>
<dbReference type="AlphaFoldDB" id="A0A0E9U3Z8"/>
<organism evidence="1">
    <name type="scientific">Anguilla anguilla</name>
    <name type="common">European freshwater eel</name>
    <name type="synonym">Muraena anguilla</name>
    <dbReference type="NCBI Taxonomy" id="7936"/>
    <lineage>
        <taxon>Eukaryota</taxon>
        <taxon>Metazoa</taxon>
        <taxon>Chordata</taxon>
        <taxon>Craniata</taxon>
        <taxon>Vertebrata</taxon>
        <taxon>Euteleostomi</taxon>
        <taxon>Actinopterygii</taxon>
        <taxon>Neopterygii</taxon>
        <taxon>Teleostei</taxon>
        <taxon>Anguilliformes</taxon>
        <taxon>Anguillidae</taxon>
        <taxon>Anguilla</taxon>
    </lineage>
</organism>
<dbReference type="EMBL" id="GBXM01048046">
    <property type="protein sequence ID" value="JAH60531.1"/>
    <property type="molecule type" value="Transcribed_RNA"/>
</dbReference>
<reference evidence="1" key="2">
    <citation type="journal article" date="2015" name="Fish Shellfish Immunol.">
        <title>Early steps in the European eel (Anguilla anguilla)-Vibrio vulnificus interaction in the gills: Role of the RtxA13 toxin.</title>
        <authorList>
            <person name="Callol A."/>
            <person name="Pajuelo D."/>
            <person name="Ebbesson L."/>
            <person name="Teles M."/>
            <person name="MacKenzie S."/>
            <person name="Amaro C."/>
        </authorList>
    </citation>
    <scope>NUCLEOTIDE SEQUENCE</scope>
</reference>
<protein>
    <submittedName>
        <fullName evidence="1">Uncharacterized protein</fullName>
    </submittedName>
</protein>
<evidence type="ECO:0000313" key="1">
    <source>
        <dbReference type="EMBL" id="JAH60531.1"/>
    </source>
</evidence>
<accession>A0A0E9U3Z8</accession>
<reference evidence="1" key="1">
    <citation type="submission" date="2014-11" db="EMBL/GenBank/DDBJ databases">
        <authorList>
            <person name="Amaro Gonzalez C."/>
        </authorList>
    </citation>
    <scope>NUCLEOTIDE SEQUENCE</scope>
</reference>